<evidence type="ECO:0000256" key="3">
    <source>
        <dbReference type="ARBA" id="ARBA00023002"/>
    </source>
</evidence>
<evidence type="ECO:0000256" key="1">
    <source>
        <dbReference type="ARBA" id="ARBA00022485"/>
    </source>
</evidence>
<dbReference type="PRINTS" id="PR00469">
    <property type="entry name" value="PNDRDTASEII"/>
</dbReference>
<evidence type="ECO:0000313" key="6">
    <source>
        <dbReference type="EMBL" id="KKB47922.1"/>
    </source>
</evidence>
<dbReference type="Gene3D" id="3.50.50.60">
    <property type="entry name" value="FAD/NAD(P)-binding domain"/>
    <property type="match status" value="1"/>
</dbReference>
<reference evidence="6 7" key="1">
    <citation type="submission" date="2013-04" db="EMBL/GenBank/DDBJ databases">
        <title>The Genome Sequence of Parabacteroides goldsteinii DSM 19448.</title>
        <authorList>
            <consortium name="The Broad Institute Genomics Platform"/>
            <person name="Earl A."/>
            <person name="Ward D."/>
            <person name="Feldgarden M."/>
            <person name="Gevers D."/>
            <person name="Martens E."/>
            <person name="Sakamoto M."/>
            <person name="Benno Y."/>
            <person name="Song Y."/>
            <person name="Liu C."/>
            <person name="Lee J."/>
            <person name="Bolanos M."/>
            <person name="Vaisanen M.L."/>
            <person name="Finegold S.M."/>
            <person name="Walker B."/>
            <person name="Young S."/>
            <person name="Zeng Q."/>
            <person name="Gargeya S."/>
            <person name="Fitzgerald M."/>
            <person name="Haas B."/>
            <person name="Abouelleil A."/>
            <person name="Allen A.W."/>
            <person name="Alvarado L."/>
            <person name="Arachchi H.M."/>
            <person name="Berlin A.M."/>
            <person name="Chapman S.B."/>
            <person name="Gainer-Dewar J."/>
            <person name="Goldberg J."/>
            <person name="Griggs A."/>
            <person name="Gujja S."/>
            <person name="Hansen M."/>
            <person name="Howarth C."/>
            <person name="Imamovic A."/>
            <person name="Ireland A."/>
            <person name="Larimer J."/>
            <person name="McCowan C."/>
            <person name="Murphy C."/>
            <person name="Pearson M."/>
            <person name="Poon T.W."/>
            <person name="Priest M."/>
            <person name="Roberts A."/>
            <person name="Saif S."/>
            <person name="Shea T."/>
            <person name="Sisk P."/>
            <person name="Sykes S."/>
            <person name="Wortman J."/>
            <person name="Nusbaum C."/>
            <person name="Birren B."/>
        </authorList>
    </citation>
    <scope>NUCLEOTIDE SEQUENCE [LARGE SCALE GENOMIC DNA]</scope>
    <source>
        <strain evidence="6 7">DSM 19448</strain>
    </source>
</reference>
<dbReference type="PROSITE" id="PS51318">
    <property type="entry name" value="TAT"/>
    <property type="match status" value="1"/>
</dbReference>
<dbReference type="GO" id="GO:0016491">
    <property type="term" value="F:oxidoreductase activity"/>
    <property type="evidence" value="ECO:0007669"/>
    <property type="project" value="UniProtKB-KW"/>
</dbReference>
<dbReference type="Proteomes" id="UP000033047">
    <property type="component" value="Unassembled WGS sequence"/>
</dbReference>
<dbReference type="InterPro" id="IPR036188">
    <property type="entry name" value="FAD/NAD-bd_sf"/>
</dbReference>
<name>A0A0F5IS02_9BACT</name>
<evidence type="ECO:0000256" key="4">
    <source>
        <dbReference type="ARBA" id="ARBA00023004"/>
    </source>
</evidence>
<dbReference type="SUPFAM" id="SSF51905">
    <property type="entry name" value="FAD/NAD(P)-binding domain"/>
    <property type="match status" value="1"/>
</dbReference>
<evidence type="ECO:0000313" key="7">
    <source>
        <dbReference type="Proteomes" id="UP000033047"/>
    </source>
</evidence>
<keyword evidence="5" id="KW-0411">Iron-sulfur</keyword>
<dbReference type="STRING" id="927665.HMPREF1535_04338"/>
<proteinExistence type="predicted"/>
<keyword evidence="2" id="KW-0479">Metal-binding</keyword>
<dbReference type="InterPro" id="IPR006311">
    <property type="entry name" value="TAT_signal"/>
</dbReference>
<dbReference type="AlphaFoldDB" id="A0A0F5IS02"/>
<gene>
    <name evidence="6" type="ORF">HMPREF1535_04338</name>
</gene>
<dbReference type="PANTHER" id="PTHR43498">
    <property type="entry name" value="FERREDOXIN:COB-COM HETERODISULFIDE REDUCTASE SUBUNIT A"/>
    <property type="match status" value="1"/>
</dbReference>
<dbReference type="RefSeq" id="WP_007658183.1">
    <property type="nucleotide sequence ID" value="NZ_KQ033913.1"/>
</dbReference>
<evidence type="ECO:0000256" key="5">
    <source>
        <dbReference type="ARBA" id="ARBA00023014"/>
    </source>
</evidence>
<evidence type="ECO:0008006" key="8">
    <source>
        <dbReference type="Google" id="ProtNLM"/>
    </source>
</evidence>
<dbReference type="HOGENOM" id="CLU_045820_0_0_10"/>
<organism evidence="6 7">
    <name type="scientific">Parabacteroides goldsteinii DSM 19448 = WAL 12034</name>
    <dbReference type="NCBI Taxonomy" id="927665"/>
    <lineage>
        <taxon>Bacteria</taxon>
        <taxon>Pseudomonadati</taxon>
        <taxon>Bacteroidota</taxon>
        <taxon>Bacteroidia</taxon>
        <taxon>Bacteroidales</taxon>
        <taxon>Tannerellaceae</taxon>
        <taxon>Parabacteroides</taxon>
    </lineage>
</organism>
<dbReference type="PANTHER" id="PTHR43498:SF1">
    <property type="entry name" value="COB--COM HETERODISULFIDE REDUCTASE IRON-SULFUR SUBUNIT A"/>
    <property type="match status" value="1"/>
</dbReference>
<dbReference type="PATRIC" id="fig|927665.4.peg.4455"/>
<dbReference type="EMBL" id="AQHV01000024">
    <property type="protein sequence ID" value="KKB47922.1"/>
    <property type="molecule type" value="Genomic_DNA"/>
</dbReference>
<protein>
    <recommendedName>
        <fullName evidence="8">Tat (Twin-arginine translocation) pathway signal sequence</fullName>
    </recommendedName>
</protein>
<keyword evidence="3" id="KW-0560">Oxidoreductase</keyword>
<dbReference type="InterPro" id="IPR039650">
    <property type="entry name" value="HdrA-like"/>
</dbReference>
<keyword evidence="1" id="KW-0004">4Fe-4S</keyword>
<dbReference type="GO" id="GO:0046872">
    <property type="term" value="F:metal ion binding"/>
    <property type="evidence" value="ECO:0007669"/>
    <property type="project" value="UniProtKB-KW"/>
</dbReference>
<accession>A0A0F5IS02</accession>
<keyword evidence="4" id="KW-0408">Iron</keyword>
<comment type="caution">
    <text evidence="6">The sequence shown here is derived from an EMBL/GenBank/DDBJ whole genome shotgun (WGS) entry which is preliminary data.</text>
</comment>
<dbReference type="Pfam" id="PF12831">
    <property type="entry name" value="FAD_oxidored"/>
    <property type="match status" value="1"/>
</dbReference>
<evidence type="ECO:0000256" key="2">
    <source>
        <dbReference type="ARBA" id="ARBA00022723"/>
    </source>
</evidence>
<dbReference type="GO" id="GO:0051539">
    <property type="term" value="F:4 iron, 4 sulfur cluster binding"/>
    <property type="evidence" value="ECO:0007669"/>
    <property type="project" value="UniProtKB-KW"/>
</dbReference>
<sequence>MGNRRDFVKKVGAMAVTATIPGLINSAPLVSQEKVLTLKRSKIKVNDQWDVIVVGGGPAGCTAAISAAREGARTLLIEAMGQLGGMGTAGMVPAWCPFSDGEKIIYRGLAEKIFRASRKGVSHEPENKLDWVSINPEYLMTVYDRMVTEAGADVLFFSRLAAVEMSSNDTIDAIIVSNKAGLVAFKSKVYIDATGDGDLAAWAGAPFKRGYGDDGAVQKSSLCFSFANVDSYDYMNGPVLYQWKNEKTPLYVAVRSGKYPLVDTHFCNNLSGPDVIQCNAGHMDVDTTDPWAISQAMILGRRKAGQYLEAMKDVRPTTFANAFVVKTASLLGVRDSRRIEGDYIFTVDDWRQRKSFEDEIGRNCYYIDIHSGKHIPEHYKKGESHGIPYRCLTPKGIKNLLTAGRCISTDEQAFGSTRVMPCCLVTGEAAGMAAMHAVKQTKNDVHKIDTLYLRKRLKEEGQLIL</sequence>